<proteinExistence type="inferred from homology"/>
<evidence type="ECO:0000256" key="5">
    <source>
        <dbReference type="ARBA" id="ARBA00022519"/>
    </source>
</evidence>
<sequence>MPQVFAYKARSLSGSLINGKVESDSQGGAVALLREKNYFVVEIKPVRSVELDLDKLLGLKIKIKEMSIFCRQFATMHEAGIPLLQCLRTLVQQTESKRMSRILKEVAVGVEKGKSLSEAFKEYKQYLPEIFISMILAGEVSGTLDQALGRLATHFEKEHQLREKVKSAMTYPLVVAGMAFACMVALLVIVVPIFVDIFNSMGAELPLPTRIVIFLSNVLKGYWYLVLLASIALFFIVKQFGATAGGRKVLDQLALKAPIFGKLTHKTIVARVARTLATLLKSGIPLMQSLETVEYVAGNTVFAGEVRKARVTISEGERMAPVLMKGKMFPPLAINLIAVGEESGALDNLLEKLAVFYEHEVETMVGRLSSVIEPLLIAGVGVMVAFIALSIYMPLFGLAGALQGGSGIPGGM</sequence>
<keyword evidence="8 10" id="KW-0472">Membrane</keyword>
<feature type="transmembrane region" description="Helical" evidence="10">
    <location>
        <begin position="221"/>
        <end position="237"/>
    </location>
</feature>
<evidence type="ECO:0000256" key="3">
    <source>
        <dbReference type="ARBA" id="ARBA00022448"/>
    </source>
</evidence>
<dbReference type="RefSeq" id="WP_134214805.1">
    <property type="nucleotide sequence ID" value="NZ_QFFZ01000043.1"/>
</dbReference>
<keyword evidence="7 10" id="KW-1133">Transmembrane helix</keyword>
<dbReference type="GO" id="GO:0005886">
    <property type="term" value="C:plasma membrane"/>
    <property type="evidence" value="ECO:0007669"/>
    <property type="project" value="UniProtKB-SubCell"/>
</dbReference>
<name>A0A4Y7RL87_9FIRM</name>
<comment type="caution">
    <text evidence="12">The sequence shown here is derived from an EMBL/GenBank/DDBJ whole genome shotgun (WGS) entry which is preliminary data.</text>
</comment>
<dbReference type="Proteomes" id="UP000297597">
    <property type="component" value="Unassembled WGS sequence"/>
</dbReference>
<evidence type="ECO:0000256" key="2">
    <source>
        <dbReference type="ARBA" id="ARBA00005745"/>
    </source>
</evidence>
<dbReference type="InterPro" id="IPR042094">
    <property type="entry name" value="T2SS_GspF_sf"/>
</dbReference>
<gene>
    <name evidence="12" type="primary">epsF</name>
    <name evidence="12" type="ORF">Pmgp_03017</name>
</gene>
<evidence type="ECO:0000259" key="11">
    <source>
        <dbReference type="Pfam" id="PF00482"/>
    </source>
</evidence>
<keyword evidence="13" id="KW-1185">Reference proteome</keyword>
<evidence type="ECO:0000256" key="9">
    <source>
        <dbReference type="RuleBase" id="RU003923"/>
    </source>
</evidence>
<evidence type="ECO:0000256" key="8">
    <source>
        <dbReference type="ARBA" id="ARBA00023136"/>
    </source>
</evidence>
<evidence type="ECO:0000313" key="13">
    <source>
        <dbReference type="Proteomes" id="UP000297597"/>
    </source>
</evidence>
<dbReference type="PRINTS" id="PR00812">
    <property type="entry name" value="BCTERIALGSPF"/>
</dbReference>
<keyword evidence="3 9" id="KW-0813">Transport</keyword>
<keyword evidence="5" id="KW-0997">Cell inner membrane</keyword>
<comment type="similarity">
    <text evidence="2 9">Belongs to the GSP F family.</text>
</comment>
<dbReference type="InterPro" id="IPR001992">
    <property type="entry name" value="T2SS_GspF/T4SS_PilC_CS"/>
</dbReference>
<dbReference type="EMBL" id="QFFZ01000043">
    <property type="protein sequence ID" value="TEB09586.1"/>
    <property type="molecule type" value="Genomic_DNA"/>
</dbReference>
<feature type="domain" description="Type II secretion system protein GspF" evidence="11">
    <location>
        <begin position="69"/>
        <end position="192"/>
    </location>
</feature>
<dbReference type="Gene3D" id="1.20.81.30">
    <property type="entry name" value="Type II secretion system (T2SS), domain F"/>
    <property type="match status" value="2"/>
</dbReference>
<evidence type="ECO:0000256" key="1">
    <source>
        <dbReference type="ARBA" id="ARBA00004429"/>
    </source>
</evidence>
<dbReference type="InterPro" id="IPR003004">
    <property type="entry name" value="GspF/PilC"/>
</dbReference>
<organism evidence="12 13">
    <name type="scientific">Pelotomaculum propionicicum</name>
    <dbReference type="NCBI Taxonomy" id="258475"/>
    <lineage>
        <taxon>Bacteria</taxon>
        <taxon>Bacillati</taxon>
        <taxon>Bacillota</taxon>
        <taxon>Clostridia</taxon>
        <taxon>Eubacteriales</taxon>
        <taxon>Desulfotomaculaceae</taxon>
        <taxon>Pelotomaculum</taxon>
    </lineage>
</organism>
<dbReference type="Pfam" id="PF00482">
    <property type="entry name" value="T2SSF"/>
    <property type="match status" value="2"/>
</dbReference>
<accession>A0A4Y7RL87</accession>
<evidence type="ECO:0000256" key="4">
    <source>
        <dbReference type="ARBA" id="ARBA00022475"/>
    </source>
</evidence>
<dbReference type="OrthoDB" id="9805682at2"/>
<dbReference type="FunFam" id="1.20.81.30:FF:000001">
    <property type="entry name" value="Type II secretion system protein F"/>
    <property type="match status" value="2"/>
</dbReference>
<feature type="transmembrane region" description="Helical" evidence="10">
    <location>
        <begin position="171"/>
        <end position="195"/>
    </location>
</feature>
<comment type="subcellular location">
    <subcellularLocation>
        <location evidence="1">Cell inner membrane</location>
        <topology evidence="1">Multi-pass membrane protein</topology>
    </subcellularLocation>
    <subcellularLocation>
        <location evidence="9">Cell membrane</location>
        <topology evidence="9">Multi-pass membrane protein</topology>
    </subcellularLocation>
</comment>
<keyword evidence="4" id="KW-1003">Cell membrane</keyword>
<dbReference type="GO" id="GO:0009306">
    <property type="term" value="P:protein secretion"/>
    <property type="evidence" value="ECO:0007669"/>
    <property type="project" value="InterPro"/>
</dbReference>
<evidence type="ECO:0000256" key="7">
    <source>
        <dbReference type="ARBA" id="ARBA00022989"/>
    </source>
</evidence>
<dbReference type="PANTHER" id="PTHR30012">
    <property type="entry name" value="GENERAL SECRETION PATHWAY PROTEIN"/>
    <property type="match status" value="1"/>
</dbReference>
<feature type="transmembrane region" description="Helical" evidence="10">
    <location>
        <begin position="375"/>
        <end position="402"/>
    </location>
</feature>
<dbReference type="PROSITE" id="PS00874">
    <property type="entry name" value="T2SP_F"/>
    <property type="match status" value="1"/>
</dbReference>
<evidence type="ECO:0000256" key="6">
    <source>
        <dbReference type="ARBA" id="ARBA00022692"/>
    </source>
</evidence>
<protein>
    <submittedName>
        <fullName evidence="12">Type II secretion system protein F</fullName>
    </submittedName>
</protein>
<keyword evidence="6 9" id="KW-0812">Transmembrane</keyword>
<reference evidence="12 13" key="1">
    <citation type="journal article" date="2018" name="Environ. Microbiol.">
        <title>Novel energy conservation strategies and behaviour of Pelotomaculum schinkii driving syntrophic propionate catabolism.</title>
        <authorList>
            <person name="Hidalgo-Ahumada C.A.P."/>
            <person name="Nobu M.K."/>
            <person name="Narihiro T."/>
            <person name="Tamaki H."/>
            <person name="Liu W.T."/>
            <person name="Kamagata Y."/>
            <person name="Stams A.J.M."/>
            <person name="Imachi H."/>
            <person name="Sousa D.Z."/>
        </authorList>
    </citation>
    <scope>NUCLEOTIDE SEQUENCE [LARGE SCALE GENOMIC DNA]</scope>
    <source>
        <strain evidence="12 13">MGP</strain>
    </source>
</reference>
<dbReference type="PANTHER" id="PTHR30012:SF0">
    <property type="entry name" value="TYPE II SECRETION SYSTEM PROTEIN F-RELATED"/>
    <property type="match status" value="1"/>
</dbReference>
<evidence type="ECO:0000313" key="12">
    <source>
        <dbReference type="EMBL" id="TEB09586.1"/>
    </source>
</evidence>
<feature type="domain" description="Type II secretion system protein GspF" evidence="11">
    <location>
        <begin position="273"/>
        <end position="394"/>
    </location>
</feature>
<dbReference type="AlphaFoldDB" id="A0A4Y7RL87"/>
<dbReference type="InterPro" id="IPR018076">
    <property type="entry name" value="T2SS_GspF_dom"/>
</dbReference>
<evidence type="ECO:0000256" key="10">
    <source>
        <dbReference type="SAM" id="Phobius"/>
    </source>
</evidence>